<evidence type="ECO:0000313" key="1">
    <source>
        <dbReference type="EMBL" id="KAH7156843.1"/>
    </source>
</evidence>
<evidence type="ECO:0000313" key="2">
    <source>
        <dbReference type="Proteomes" id="UP000738349"/>
    </source>
</evidence>
<organism evidence="1 2">
    <name type="scientific">Dactylonectria macrodidyma</name>
    <dbReference type="NCBI Taxonomy" id="307937"/>
    <lineage>
        <taxon>Eukaryota</taxon>
        <taxon>Fungi</taxon>
        <taxon>Dikarya</taxon>
        <taxon>Ascomycota</taxon>
        <taxon>Pezizomycotina</taxon>
        <taxon>Sordariomycetes</taxon>
        <taxon>Hypocreomycetidae</taxon>
        <taxon>Hypocreales</taxon>
        <taxon>Nectriaceae</taxon>
        <taxon>Dactylonectria</taxon>
    </lineage>
</organism>
<name>A0A9P9JG69_9HYPO</name>
<proteinExistence type="predicted"/>
<comment type="caution">
    <text evidence="1">The sequence shown here is derived from an EMBL/GenBank/DDBJ whole genome shotgun (WGS) entry which is preliminary data.</text>
</comment>
<reference evidence="1" key="1">
    <citation type="journal article" date="2021" name="Nat. Commun.">
        <title>Genetic determinants of endophytism in the Arabidopsis root mycobiome.</title>
        <authorList>
            <person name="Mesny F."/>
            <person name="Miyauchi S."/>
            <person name="Thiergart T."/>
            <person name="Pickel B."/>
            <person name="Atanasova L."/>
            <person name="Karlsson M."/>
            <person name="Huettel B."/>
            <person name="Barry K.W."/>
            <person name="Haridas S."/>
            <person name="Chen C."/>
            <person name="Bauer D."/>
            <person name="Andreopoulos W."/>
            <person name="Pangilinan J."/>
            <person name="LaButti K."/>
            <person name="Riley R."/>
            <person name="Lipzen A."/>
            <person name="Clum A."/>
            <person name="Drula E."/>
            <person name="Henrissat B."/>
            <person name="Kohler A."/>
            <person name="Grigoriev I.V."/>
            <person name="Martin F.M."/>
            <person name="Hacquard S."/>
        </authorList>
    </citation>
    <scope>NUCLEOTIDE SEQUENCE</scope>
    <source>
        <strain evidence="1">MPI-CAGE-AT-0147</strain>
    </source>
</reference>
<dbReference type="InterPro" id="IPR046670">
    <property type="entry name" value="DUF6540"/>
</dbReference>
<sequence length="166" mass="18999">MSPSRLLAPEHPKMEVRPKPLREPVPPWLRHCYAVSLIDFRKPWAKTPAHTPGDDVETALFIQTGDKPVHGWLYSVHQLPYSRHFTLETKSCQDPKDELRFDSKDAIGYIYKSDFENRLLRILESCPLPEIPPPGYAVMSTPSEKPPIKSWAYAEDNVTSTRNSSD</sequence>
<dbReference type="EMBL" id="JAGMUV010000005">
    <property type="protein sequence ID" value="KAH7156843.1"/>
    <property type="molecule type" value="Genomic_DNA"/>
</dbReference>
<dbReference type="AlphaFoldDB" id="A0A9P9JG69"/>
<accession>A0A9P9JG69</accession>
<protein>
    <submittedName>
        <fullName evidence="1">Uncharacterized protein</fullName>
    </submittedName>
</protein>
<dbReference type="Pfam" id="PF20174">
    <property type="entry name" value="DUF6540"/>
    <property type="match status" value="1"/>
</dbReference>
<dbReference type="OrthoDB" id="4969524at2759"/>
<dbReference type="Proteomes" id="UP000738349">
    <property type="component" value="Unassembled WGS sequence"/>
</dbReference>
<keyword evidence="2" id="KW-1185">Reference proteome</keyword>
<gene>
    <name evidence="1" type="ORF">EDB81DRAFT_788131</name>
</gene>